<dbReference type="EMBL" id="BAAAQD010000022">
    <property type="protein sequence ID" value="GAA1551608.1"/>
    <property type="molecule type" value="Genomic_DNA"/>
</dbReference>
<feature type="compositionally biased region" description="Gly residues" evidence="7">
    <location>
        <begin position="267"/>
        <end position="297"/>
    </location>
</feature>
<dbReference type="GO" id="GO:0016301">
    <property type="term" value="F:kinase activity"/>
    <property type="evidence" value="ECO:0007669"/>
    <property type="project" value="UniProtKB-KW"/>
</dbReference>
<dbReference type="PRINTS" id="PR00474">
    <property type="entry name" value="GLU5KINASE"/>
</dbReference>
<dbReference type="InterPro" id="IPR001057">
    <property type="entry name" value="Glu/AcGlu_kinase"/>
</dbReference>
<evidence type="ECO:0000256" key="4">
    <source>
        <dbReference type="ARBA" id="ARBA00022777"/>
    </source>
</evidence>
<keyword evidence="3" id="KW-0547">Nucleotide-binding</keyword>
<evidence type="ECO:0000256" key="7">
    <source>
        <dbReference type="SAM" id="MobiDB-lite"/>
    </source>
</evidence>
<dbReference type="RefSeq" id="WP_344509528.1">
    <property type="nucleotide sequence ID" value="NZ_BAAAQD010000022.1"/>
</dbReference>
<keyword evidence="10" id="KW-1185">Reference proteome</keyword>
<evidence type="ECO:0000259" key="8">
    <source>
        <dbReference type="Pfam" id="PF00696"/>
    </source>
</evidence>
<dbReference type="Pfam" id="PF00696">
    <property type="entry name" value="AA_kinase"/>
    <property type="match status" value="1"/>
</dbReference>
<keyword evidence="1" id="KW-0028">Amino-acid biosynthesis</keyword>
<keyword evidence="5" id="KW-0067">ATP-binding</keyword>
<evidence type="ECO:0000313" key="9">
    <source>
        <dbReference type="EMBL" id="GAA1551608.1"/>
    </source>
</evidence>
<dbReference type="InterPro" id="IPR036393">
    <property type="entry name" value="AceGlu_kinase-like_sf"/>
</dbReference>
<name>A0ABP4MWU2_9ACTN</name>
<dbReference type="NCBIfam" id="TIGR00761">
    <property type="entry name" value="argB"/>
    <property type="match status" value="1"/>
</dbReference>
<organism evidence="9 10">
    <name type="scientific">Dactylosporangium maewongense</name>
    <dbReference type="NCBI Taxonomy" id="634393"/>
    <lineage>
        <taxon>Bacteria</taxon>
        <taxon>Bacillati</taxon>
        <taxon>Actinomycetota</taxon>
        <taxon>Actinomycetes</taxon>
        <taxon>Micromonosporales</taxon>
        <taxon>Micromonosporaceae</taxon>
        <taxon>Dactylosporangium</taxon>
    </lineage>
</organism>
<dbReference type="PANTHER" id="PTHR23342">
    <property type="entry name" value="N-ACETYLGLUTAMATE SYNTHASE"/>
    <property type="match status" value="1"/>
</dbReference>
<proteinExistence type="predicted"/>
<feature type="region of interest" description="Disordered" evidence="7">
    <location>
        <begin position="267"/>
        <end position="314"/>
    </location>
</feature>
<dbReference type="Proteomes" id="UP001501470">
    <property type="component" value="Unassembled WGS sequence"/>
</dbReference>
<evidence type="ECO:0000256" key="3">
    <source>
        <dbReference type="ARBA" id="ARBA00022741"/>
    </source>
</evidence>
<evidence type="ECO:0000313" key="10">
    <source>
        <dbReference type="Proteomes" id="UP001501470"/>
    </source>
</evidence>
<dbReference type="PANTHER" id="PTHR23342:SF20">
    <property type="entry name" value="[LYSW]-AMINOADIPATE KINASE"/>
    <property type="match status" value="1"/>
</dbReference>
<keyword evidence="2" id="KW-0808">Transferase</keyword>
<evidence type="ECO:0000256" key="2">
    <source>
        <dbReference type="ARBA" id="ARBA00022679"/>
    </source>
</evidence>
<feature type="domain" description="Aspartate/glutamate/uridylate kinase" evidence="8">
    <location>
        <begin position="12"/>
        <end position="243"/>
    </location>
</feature>
<reference evidence="10" key="1">
    <citation type="journal article" date="2019" name="Int. J. Syst. Evol. Microbiol.">
        <title>The Global Catalogue of Microorganisms (GCM) 10K type strain sequencing project: providing services to taxonomists for standard genome sequencing and annotation.</title>
        <authorList>
            <consortium name="The Broad Institute Genomics Platform"/>
            <consortium name="The Broad Institute Genome Sequencing Center for Infectious Disease"/>
            <person name="Wu L."/>
            <person name="Ma J."/>
        </authorList>
    </citation>
    <scope>NUCLEOTIDE SEQUENCE [LARGE SCALE GENOMIC DNA]</scope>
    <source>
        <strain evidence="10">JCM 15933</strain>
    </source>
</reference>
<evidence type="ECO:0000256" key="5">
    <source>
        <dbReference type="ARBA" id="ARBA00022840"/>
    </source>
</evidence>
<comment type="pathway">
    <text evidence="6">Amino-acid biosynthesis.</text>
</comment>
<sequence length="314" mass="31633">MAQDAGHTPGGVIVVKIGGGSDPGPLLDEVAELAAAGTPTVLVHGGGAVADQLADELGIEREVIRSPDGTQSRRTDRTMLSIITMALLGRVKPELVSGLRARGARAVGLSGADGGLATASRKPAIRSIKAGKTVLIRDDQSGRIEHVDPAPVRAVLERGDVPVVSPPASDADGNLLNVDADEMAARLAVALDADALVLLTDVSGVYADPEDPGSRIAEVGPQHLDGDTVCGRMRHKVRAGLRASLTVARVVIGAAGQHRPIRQALAGGGSSLREAGGGSSLREAGGGSSLREAGGGSSLREAGSGNVLREGSAA</sequence>
<accession>A0ABP4MWU2</accession>
<evidence type="ECO:0000256" key="6">
    <source>
        <dbReference type="ARBA" id="ARBA00029440"/>
    </source>
</evidence>
<dbReference type="Gene3D" id="3.40.1160.10">
    <property type="entry name" value="Acetylglutamate kinase-like"/>
    <property type="match status" value="1"/>
</dbReference>
<dbReference type="InterPro" id="IPR004662">
    <property type="entry name" value="AcgluKinase_fam"/>
</dbReference>
<gene>
    <name evidence="9" type="ORF">GCM10009827_085270</name>
</gene>
<dbReference type="PIRSF" id="PIRSF000728">
    <property type="entry name" value="NAGK"/>
    <property type="match status" value="1"/>
</dbReference>
<evidence type="ECO:0000256" key="1">
    <source>
        <dbReference type="ARBA" id="ARBA00022605"/>
    </source>
</evidence>
<dbReference type="InterPro" id="IPR001048">
    <property type="entry name" value="Asp/Glu/Uridylate_kinase"/>
</dbReference>
<comment type="caution">
    <text evidence="9">The sequence shown here is derived from an EMBL/GenBank/DDBJ whole genome shotgun (WGS) entry which is preliminary data.</text>
</comment>
<protein>
    <submittedName>
        <fullName evidence="9">[LysW]-aminoadipate kinase</fullName>
    </submittedName>
</protein>
<keyword evidence="4 9" id="KW-0418">Kinase</keyword>
<dbReference type="SUPFAM" id="SSF53633">
    <property type="entry name" value="Carbamate kinase-like"/>
    <property type="match status" value="1"/>
</dbReference>